<accession>A0ABV6YL02</accession>
<feature type="chain" id="PRO_5045376593" evidence="1">
    <location>
        <begin position="19"/>
        <end position="517"/>
    </location>
</feature>
<dbReference type="InterPro" id="IPR039448">
    <property type="entry name" value="Beta_helix"/>
</dbReference>
<feature type="signal peptide" evidence="1">
    <location>
        <begin position="1"/>
        <end position="18"/>
    </location>
</feature>
<dbReference type="InterPro" id="IPR011050">
    <property type="entry name" value="Pectin_lyase_fold/virulence"/>
</dbReference>
<evidence type="ECO:0000313" key="3">
    <source>
        <dbReference type="EMBL" id="MFC1572821.1"/>
    </source>
</evidence>
<organism evidence="3 4">
    <name type="scientific">Eiseniibacteriota bacterium</name>
    <dbReference type="NCBI Taxonomy" id="2212470"/>
    <lineage>
        <taxon>Bacteria</taxon>
        <taxon>Candidatus Eiseniibacteriota</taxon>
    </lineage>
</organism>
<name>A0ABV6YL02_UNCEI</name>
<keyword evidence="1" id="KW-0732">Signal</keyword>
<evidence type="ECO:0000256" key="1">
    <source>
        <dbReference type="SAM" id="SignalP"/>
    </source>
</evidence>
<evidence type="ECO:0000313" key="4">
    <source>
        <dbReference type="Proteomes" id="UP001593833"/>
    </source>
</evidence>
<dbReference type="SUPFAM" id="SSF51126">
    <property type="entry name" value="Pectin lyase-like"/>
    <property type="match status" value="1"/>
</dbReference>
<sequence length="517" mass="54627">MHRWVTAVLVVLVLPAGARPTTYLVTPDGSGDFPTIQAAINESAEGDTVELASGVFVGPGNRDIDFLGKGVVVRSRFGNPDSCVVDCQGSEADPHIGFLFVSEEGTGSILEGISIINGYAGGVGNERYGGAIRCGDFESTSSPTIVQCVISRCHAVQGGGIACFYSAPSILRCKFTQNTSESAGGAVLIEHADNGMTITESVFFDNATSGDGGAVNCIWSSLTVTDCRFEGNSSWQPGGAIRLYRVTALVSDCVFVFNGTSSDGGAISANYSSLHATESTFARNYAGDDGGGMMWDGYDESLSILECTFHENLAESGGGIYLDGQATPIISNSILASSVDGGGLRHPISCEPMLSCCDIYGNYGGDWVGGIADQYGIRGNFSADPCFCDVGNDDFHLWNYSPCNRESSCGLIGALGVGCWDAQAVDGTVHTSRLSVWPNPVVGTAHIRYGLPVASSRDARLNIYDPAGRLIRTLTGNGGTLTWDATDAMGRRFDQGVYFFRLRTSESEITKRVVIIR</sequence>
<dbReference type="Gene3D" id="2.160.20.10">
    <property type="entry name" value="Single-stranded right-handed beta-helix, Pectin lyase-like"/>
    <property type="match status" value="1"/>
</dbReference>
<dbReference type="Proteomes" id="UP001593833">
    <property type="component" value="Unassembled WGS sequence"/>
</dbReference>
<dbReference type="Pfam" id="PF13229">
    <property type="entry name" value="Beta_helix"/>
    <property type="match status" value="1"/>
</dbReference>
<dbReference type="InterPro" id="IPR012334">
    <property type="entry name" value="Pectin_lyas_fold"/>
</dbReference>
<dbReference type="Gene3D" id="2.60.40.4070">
    <property type="match status" value="1"/>
</dbReference>
<protein>
    <submittedName>
        <fullName evidence="3">T9SS type A sorting domain-containing protein</fullName>
    </submittedName>
</protein>
<keyword evidence="4" id="KW-1185">Reference proteome</keyword>
<reference evidence="3 4" key="1">
    <citation type="submission" date="2024-09" db="EMBL/GenBank/DDBJ databases">
        <authorList>
            <person name="D'Angelo T."/>
        </authorList>
    </citation>
    <scope>NUCLEOTIDE SEQUENCE [LARGE SCALE GENOMIC DNA]</scope>
    <source>
        <strain evidence="3">SAG AM-320-E07</strain>
    </source>
</reference>
<comment type="caution">
    <text evidence="3">The sequence shown here is derived from an EMBL/GenBank/DDBJ whole genome shotgun (WGS) entry which is preliminary data.</text>
</comment>
<dbReference type="EMBL" id="JBHPKH010000041">
    <property type="protein sequence ID" value="MFC1572821.1"/>
    <property type="molecule type" value="Genomic_DNA"/>
</dbReference>
<proteinExistence type="predicted"/>
<dbReference type="InterPro" id="IPR026444">
    <property type="entry name" value="Secre_tail"/>
</dbReference>
<dbReference type="PANTHER" id="PTHR11319:SF35">
    <property type="entry name" value="OUTER MEMBRANE PROTEIN PMPC-RELATED"/>
    <property type="match status" value="1"/>
</dbReference>
<gene>
    <name evidence="3" type="ORF">ACFL6M_04400</name>
</gene>
<evidence type="ECO:0000259" key="2">
    <source>
        <dbReference type="Pfam" id="PF13229"/>
    </source>
</evidence>
<dbReference type="NCBIfam" id="TIGR04183">
    <property type="entry name" value="Por_Secre_tail"/>
    <property type="match status" value="1"/>
</dbReference>
<dbReference type="PANTHER" id="PTHR11319">
    <property type="entry name" value="G PROTEIN-COUPLED RECEPTOR-RELATED"/>
    <property type="match status" value="1"/>
</dbReference>
<feature type="domain" description="Right handed beta helix" evidence="2">
    <location>
        <begin position="140"/>
        <end position="286"/>
    </location>
</feature>